<reference evidence="7 8" key="1">
    <citation type="submission" date="2023-03" db="EMBL/GenBank/DDBJ databases">
        <title>Fodinicurvata sp. CAU 1616 isolated from sea sendiment.</title>
        <authorList>
            <person name="Kim W."/>
        </authorList>
    </citation>
    <scope>NUCLEOTIDE SEQUENCE [LARGE SCALE GENOMIC DNA]</scope>
    <source>
        <strain evidence="7 8">CAU 1616</strain>
    </source>
</reference>
<dbReference type="SUPFAM" id="SSF52518">
    <property type="entry name" value="Thiamin diphosphate-binding fold (THDP-binding)"/>
    <property type="match status" value="2"/>
</dbReference>
<keyword evidence="2 3" id="KW-0786">Thiamine pyrophosphate</keyword>
<sequence length="549" mass="58145">MSRRAADLLVDCLCAQGADRAFCVPGESYLSVLDALHQHPQIETLTCRHESGAGFMAVADAKLTGRAGVCFVSRGPGASNAAIAVHTAEQDAVPLVLFIGQVPRHELGRGAFQEVDYGKTFADMAKGVWTVHDPDRLPEVVARAFAVASAPTPGPTVVVLPEDMLEEMTDAAVSAAMPQQSAPFDPQAAADIARRLAQSEKPLLIAGGALDSPAGRAALHAAAQAHGLPVLTSFKRQDIFPNDDPLYAGHLGFKMPDAQRKVYEAADMLLAVGSRLGEVTSQGYRFPHAPQPVQPLIHVHPDPKHLNHVFAADTALACDPVSFLEALASQPATRSPARKIWSDSLHARVAAARPWEAPADGLLDMGPVVAALCEQAGDDAIFITDAGNFSSWLHRHFPFNGRQRLLGAVGGAMGIGMPAAVAAGLRHPGRQVITLIGDGGFLMTGGELATALQYGVPVKIFISDNGSFGTIRMHQERQFPERPAATDLQNPDFAKLAEAYGARGLTIERIEDAAAVVETALQEAGPVVVHVRSALEHINAFTTLTQLRG</sequence>
<name>A0ABT5YHU1_9PROT</name>
<dbReference type="EMBL" id="JARHUD010000001">
    <property type="protein sequence ID" value="MDF2094391.1"/>
    <property type="molecule type" value="Genomic_DNA"/>
</dbReference>
<dbReference type="SUPFAM" id="SSF52467">
    <property type="entry name" value="DHS-like NAD/FAD-binding domain"/>
    <property type="match status" value="1"/>
</dbReference>
<evidence type="ECO:0000256" key="3">
    <source>
        <dbReference type="RuleBase" id="RU362132"/>
    </source>
</evidence>
<dbReference type="Pfam" id="PF00205">
    <property type="entry name" value="TPP_enzyme_M"/>
    <property type="match status" value="1"/>
</dbReference>
<dbReference type="InterPro" id="IPR029061">
    <property type="entry name" value="THDP-binding"/>
</dbReference>
<dbReference type="InterPro" id="IPR012001">
    <property type="entry name" value="Thiamin_PyroP_enz_TPP-bd_dom"/>
</dbReference>
<dbReference type="PANTHER" id="PTHR18968:SF120">
    <property type="entry name" value="ACETOLACTATE SYNTHASE LARGE SUBUNIT"/>
    <property type="match status" value="1"/>
</dbReference>
<dbReference type="NCBIfam" id="NF006052">
    <property type="entry name" value="PRK08199.1"/>
    <property type="match status" value="1"/>
</dbReference>
<organism evidence="7 8">
    <name type="scientific">Aquibaculum arenosum</name>
    <dbReference type="NCBI Taxonomy" id="3032591"/>
    <lineage>
        <taxon>Bacteria</taxon>
        <taxon>Pseudomonadati</taxon>
        <taxon>Pseudomonadota</taxon>
        <taxon>Alphaproteobacteria</taxon>
        <taxon>Rhodospirillales</taxon>
        <taxon>Rhodovibrionaceae</taxon>
        <taxon>Aquibaculum</taxon>
    </lineage>
</organism>
<evidence type="ECO:0000259" key="5">
    <source>
        <dbReference type="Pfam" id="PF02775"/>
    </source>
</evidence>
<dbReference type="CDD" id="cd07035">
    <property type="entry name" value="TPP_PYR_POX_like"/>
    <property type="match status" value="1"/>
</dbReference>
<dbReference type="PROSITE" id="PS00187">
    <property type="entry name" value="TPP_ENZYMES"/>
    <property type="match status" value="1"/>
</dbReference>
<dbReference type="Gene3D" id="3.40.50.970">
    <property type="match status" value="2"/>
</dbReference>
<protein>
    <submittedName>
        <fullName evidence="7">Thiamine pyrophosphate-binding protein</fullName>
    </submittedName>
</protein>
<dbReference type="InterPro" id="IPR045229">
    <property type="entry name" value="TPP_enz"/>
</dbReference>
<evidence type="ECO:0000259" key="6">
    <source>
        <dbReference type="Pfam" id="PF02776"/>
    </source>
</evidence>
<feature type="domain" description="Thiamine pyrophosphate enzyme N-terminal TPP-binding" evidence="6">
    <location>
        <begin position="4"/>
        <end position="117"/>
    </location>
</feature>
<dbReference type="InterPro" id="IPR011766">
    <property type="entry name" value="TPP_enzyme_TPP-bd"/>
</dbReference>
<accession>A0ABT5YHU1</accession>
<dbReference type="InterPro" id="IPR000399">
    <property type="entry name" value="TPP-bd_CS"/>
</dbReference>
<evidence type="ECO:0000313" key="7">
    <source>
        <dbReference type="EMBL" id="MDF2094391.1"/>
    </source>
</evidence>
<keyword evidence="8" id="KW-1185">Reference proteome</keyword>
<dbReference type="Pfam" id="PF02776">
    <property type="entry name" value="TPP_enzyme_N"/>
    <property type="match status" value="1"/>
</dbReference>
<dbReference type="Proteomes" id="UP001215503">
    <property type="component" value="Unassembled WGS sequence"/>
</dbReference>
<gene>
    <name evidence="7" type="ORF">P2G67_00205</name>
</gene>
<dbReference type="Gene3D" id="3.40.50.1220">
    <property type="entry name" value="TPP-binding domain"/>
    <property type="match status" value="1"/>
</dbReference>
<dbReference type="PANTHER" id="PTHR18968">
    <property type="entry name" value="THIAMINE PYROPHOSPHATE ENZYMES"/>
    <property type="match status" value="1"/>
</dbReference>
<dbReference type="InterPro" id="IPR012000">
    <property type="entry name" value="Thiamin_PyroP_enz_cen_dom"/>
</dbReference>
<proteinExistence type="inferred from homology"/>
<dbReference type="RefSeq" id="WP_275818856.1">
    <property type="nucleotide sequence ID" value="NZ_JARHUD010000001.1"/>
</dbReference>
<feature type="domain" description="Thiamine pyrophosphate enzyme TPP-binding" evidence="5">
    <location>
        <begin position="385"/>
        <end position="531"/>
    </location>
</feature>
<dbReference type="CDD" id="cd00568">
    <property type="entry name" value="TPP_enzymes"/>
    <property type="match status" value="1"/>
</dbReference>
<evidence type="ECO:0000256" key="1">
    <source>
        <dbReference type="ARBA" id="ARBA00007812"/>
    </source>
</evidence>
<dbReference type="Pfam" id="PF02775">
    <property type="entry name" value="TPP_enzyme_C"/>
    <property type="match status" value="1"/>
</dbReference>
<dbReference type="InterPro" id="IPR029035">
    <property type="entry name" value="DHS-like_NAD/FAD-binding_dom"/>
</dbReference>
<evidence type="ECO:0000256" key="2">
    <source>
        <dbReference type="ARBA" id="ARBA00023052"/>
    </source>
</evidence>
<comment type="caution">
    <text evidence="7">The sequence shown here is derived from an EMBL/GenBank/DDBJ whole genome shotgun (WGS) entry which is preliminary data.</text>
</comment>
<feature type="domain" description="Thiamine pyrophosphate enzyme central" evidence="4">
    <location>
        <begin position="190"/>
        <end position="327"/>
    </location>
</feature>
<evidence type="ECO:0000259" key="4">
    <source>
        <dbReference type="Pfam" id="PF00205"/>
    </source>
</evidence>
<evidence type="ECO:0000313" key="8">
    <source>
        <dbReference type="Proteomes" id="UP001215503"/>
    </source>
</evidence>
<comment type="similarity">
    <text evidence="1 3">Belongs to the TPP enzyme family.</text>
</comment>